<keyword evidence="3" id="KW-1185">Reference proteome</keyword>
<evidence type="ECO:0000313" key="2">
    <source>
        <dbReference type="EMBL" id="KIX11574.1"/>
    </source>
</evidence>
<sequence length="158" mass="17361">MPGMPLLKTRTSWAFLLALCCFLAACAGGFANPGENPARIRVQLAADAGDYPIPDDNNGIIPLQWQWGLFLVGQGDGLTPLKPESGERLHALNDKILKRDTVFLAPPGQRKVRLLVEGYIGVKISRNSYPQNVAFLQEDFSLDLKTGQTVTIKRSIKQ</sequence>
<feature type="chain" id="PRO_5002255699" description="DUF4382 domain-containing protein" evidence="1">
    <location>
        <begin position="28"/>
        <end position="158"/>
    </location>
</feature>
<gene>
    <name evidence="2" type="ORF">X474_24620</name>
</gene>
<accession>A0A0D2J026</accession>
<dbReference type="STRING" id="1429043.X474_24620"/>
<evidence type="ECO:0008006" key="4">
    <source>
        <dbReference type="Google" id="ProtNLM"/>
    </source>
</evidence>
<proteinExistence type="predicted"/>
<evidence type="ECO:0000313" key="3">
    <source>
        <dbReference type="Proteomes" id="UP000032233"/>
    </source>
</evidence>
<feature type="signal peptide" evidence="1">
    <location>
        <begin position="1"/>
        <end position="27"/>
    </location>
</feature>
<evidence type="ECO:0000256" key="1">
    <source>
        <dbReference type="SAM" id="SignalP"/>
    </source>
</evidence>
<dbReference type="OrthoDB" id="9890770at2"/>
<dbReference type="Proteomes" id="UP000032233">
    <property type="component" value="Unassembled WGS sequence"/>
</dbReference>
<reference evidence="2 3" key="1">
    <citation type="submission" date="2013-11" db="EMBL/GenBank/DDBJ databases">
        <title>Metagenomic analysis of a methanogenic consortium involved in long chain n-alkane degradation.</title>
        <authorList>
            <person name="Davidova I.A."/>
            <person name="Callaghan A.V."/>
            <person name="Wawrik B."/>
            <person name="Pruitt S."/>
            <person name="Marks C."/>
            <person name="Duncan K.E."/>
            <person name="Suflita J.M."/>
        </authorList>
    </citation>
    <scope>NUCLEOTIDE SEQUENCE [LARGE SCALE GENOMIC DNA]</scope>
    <source>
        <strain evidence="2 3">SPR</strain>
    </source>
</reference>
<keyword evidence="1" id="KW-0732">Signal</keyword>
<name>A0A0D2J026_9BACT</name>
<protein>
    <recommendedName>
        <fullName evidence="4">DUF4382 domain-containing protein</fullName>
    </recommendedName>
</protein>
<dbReference type="AlphaFoldDB" id="A0A0D2J026"/>
<dbReference type="RefSeq" id="WP_044352046.1">
    <property type="nucleotide sequence ID" value="NZ_AZAC01000056.1"/>
</dbReference>
<dbReference type="InParanoid" id="A0A0D2J026"/>
<comment type="caution">
    <text evidence="2">The sequence shown here is derived from an EMBL/GenBank/DDBJ whole genome shotgun (WGS) entry which is preliminary data.</text>
</comment>
<dbReference type="EMBL" id="AZAC01000056">
    <property type="protein sequence ID" value="KIX11574.1"/>
    <property type="molecule type" value="Genomic_DNA"/>
</dbReference>
<organism evidence="2 3">
    <name type="scientific">Dethiosulfatarculus sandiegensis</name>
    <dbReference type="NCBI Taxonomy" id="1429043"/>
    <lineage>
        <taxon>Bacteria</taxon>
        <taxon>Pseudomonadati</taxon>
        <taxon>Thermodesulfobacteriota</taxon>
        <taxon>Desulfarculia</taxon>
        <taxon>Desulfarculales</taxon>
        <taxon>Desulfarculaceae</taxon>
        <taxon>Dethiosulfatarculus</taxon>
    </lineage>
</organism>